<dbReference type="PIRSF" id="PIRSF005604">
    <property type="entry name" value="XET"/>
    <property type="match status" value="1"/>
</dbReference>
<protein>
    <recommendedName>
        <fullName evidence="5">GH16 domain-containing protein</fullName>
    </recommendedName>
</protein>
<evidence type="ECO:0000256" key="4">
    <source>
        <dbReference type="SAM" id="SignalP"/>
    </source>
</evidence>
<dbReference type="Proteomes" id="UP001177003">
    <property type="component" value="Chromosome 9"/>
</dbReference>
<keyword evidence="4" id="KW-0732">Signal</keyword>
<evidence type="ECO:0000256" key="1">
    <source>
        <dbReference type="ARBA" id="ARBA00022801"/>
    </source>
</evidence>
<dbReference type="InterPro" id="IPR044791">
    <property type="entry name" value="Beta-glucanase/XTH"/>
</dbReference>
<dbReference type="AlphaFoldDB" id="A0AA36EPF2"/>
<gene>
    <name evidence="6" type="ORF">LSALG_LOCUS39425</name>
</gene>
<dbReference type="InterPro" id="IPR000757">
    <property type="entry name" value="Beta-glucanase-like"/>
</dbReference>
<proteinExistence type="predicted"/>
<keyword evidence="1" id="KW-0378">Hydrolase</keyword>
<dbReference type="Pfam" id="PF00722">
    <property type="entry name" value="Glyco_hydro_16"/>
    <property type="match status" value="1"/>
</dbReference>
<name>A0AA36EPF2_LACSI</name>
<dbReference type="PANTHER" id="PTHR31062">
    <property type="entry name" value="XYLOGLUCAN ENDOTRANSGLUCOSYLASE/HYDROLASE PROTEIN 8-RELATED"/>
    <property type="match status" value="1"/>
</dbReference>
<dbReference type="GO" id="GO:0016762">
    <property type="term" value="F:xyloglucan:xyloglucosyl transferase activity"/>
    <property type="evidence" value="ECO:0007669"/>
    <property type="project" value="InterPro"/>
</dbReference>
<dbReference type="InterPro" id="IPR008263">
    <property type="entry name" value="GH16_AS"/>
</dbReference>
<evidence type="ECO:0000256" key="3">
    <source>
        <dbReference type="PIRSR" id="PIRSR005604-1"/>
    </source>
</evidence>
<feature type="active site" description="Nucleophile" evidence="3">
    <location>
        <position position="107"/>
    </location>
</feature>
<dbReference type="CDD" id="cd02176">
    <property type="entry name" value="GH16_XET"/>
    <property type="match status" value="1"/>
</dbReference>
<dbReference type="GO" id="GO:0004553">
    <property type="term" value="F:hydrolase activity, hydrolyzing O-glycosyl compounds"/>
    <property type="evidence" value="ECO:0007669"/>
    <property type="project" value="InterPro"/>
</dbReference>
<dbReference type="SUPFAM" id="SSF49899">
    <property type="entry name" value="Concanavalin A-like lectins/glucanases"/>
    <property type="match status" value="1"/>
</dbReference>
<accession>A0AA36EPF2</accession>
<dbReference type="Gene3D" id="2.60.120.200">
    <property type="match status" value="1"/>
</dbReference>
<dbReference type="PRINTS" id="PR00737">
    <property type="entry name" value="GLHYDRLASE16"/>
</dbReference>
<feature type="chain" id="PRO_5041439467" description="GH16 domain-containing protein" evidence="4">
    <location>
        <begin position="28"/>
        <end position="311"/>
    </location>
</feature>
<dbReference type="InterPro" id="IPR016455">
    <property type="entry name" value="XTH"/>
</dbReference>
<evidence type="ECO:0000313" key="7">
    <source>
        <dbReference type="Proteomes" id="UP001177003"/>
    </source>
</evidence>
<dbReference type="InterPro" id="IPR008264">
    <property type="entry name" value="Beta_glucanase"/>
</dbReference>
<dbReference type="PROSITE" id="PS51762">
    <property type="entry name" value="GH16_2"/>
    <property type="match status" value="1"/>
</dbReference>
<feature type="domain" description="GH16" evidence="5">
    <location>
        <begin position="4"/>
        <end position="220"/>
    </location>
</feature>
<organism evidence="6 7">
    <name type="scientific">Lactuca saligna</name>
    <name type="common">Willowleaf lettuce</name>
    <dbReference type="NCBI Taxonomy" id="75948"/>
    <lineage>
        <taxon>Eukaryota</taxon>
        <taxon>Viridiplantae</taxon>
        <taxon>Streptophyta</taxon>
        <taxon>Embryophyta</taxon>
        <taxon>Tracheophyta</taxon>
        <taxon>Spermatophyta</taxon>
        <taxon>Magnoliopsida</taxon>
        <taxon>eudicotyledons</taxon>
        <taxon>Gunneridae</taxon>
        <taxon>Pentapetalae</taxon>
        <taxon>asterids</taxon>
        <taxon>campanulids</taxon>
        <taxon>Asterales</taxon>
        <taxon>Asteraceae</taxon>
        <taxon>Cichorioideae</taxon>
        <taxon>Cichorieae</taxon>
        <taxon>Lactucinae</taxon>
        <taxon>Lactuca</taxon>
    </lineage>
</organism>
<reference evidence="6" key="1">
    <citation type="submission" date="2023-04" db="EMBL/GenBank/DDBJ databases">
        <authorList>
            <person name="Vijverberg K."/>
            <person name="Xiong W."/>
            <person name="Schranz E."/>
        </authorList>
    </citation>
    <scope>NUCLEOTIDE SEQUENCE</scope>
</reference>
<evidence type="ECO:0000256" key="2">
    <source>
        <dbReference type="ARBA" id="ARBA00023295"/>
    </source>
</evidence>
<dbReference type="GO" id="GO:0010411">
    <property type="term" value="P:xyloglucan metabolic process"/>
    <property type="evidence" value="ECO:0007669"/>
    <property type="project" value="InterPro"/>
</dbReference>
<sequence>MGLHLWMITKLVVALSKVIFLFRVSDAAKNATFDENYKITWGNQHVQLLNQGQEVQLSLDNTSGSGFGSKDYYGSGYFQMRIKLPGWDSAGVVTAFYLNTNLGAHNELDFEFLGNKPGKPITLQTNVFANGVGGREQRIRLWFDPSTDFHYYKLLWNQHQIVFFVDDIPIRVFKNNMMNGVGFPNKAMQLVVSLWDGSSWATDGGKTKANWAHAPFLAHFQDFRIDGCVSSPTSPNKDCYSSRYPWNNQKFWQLNNRQLRAYENVKRRSMKDFVLDEDIDAPDAVLKPFHFCLFLTIFQICLFLKSAPYLA</sequence>
<evidence type="ECO:0000259" key="5">
    <source>
        <dbReference type="PROSITE" id="PS51762"/>
    </source>
</evidence>
<feature type="active site" description="Proton donor" evidence="3">
    <location>
        <position position="111"/>
    </location>
</feature>
<feature type="signal peptide" evidence="4">
    <location>
        <begin position="1"/>
        <end position="27"/>
    </location>
</feature>
<dbReference type="EMBL" id="OX465085">
    <property type="protein sequence ID" value="CAI9300820.1"/>
    <property type="molecule type" value="Genomic_DNA"/>
</dbReference>
<evidence type="ECO:0000313" key="6">
    <source>
        <dbReference type="EMBL" id="CAI9300820.1"/>
    </source>
</evidence>
<dbReference type="GO" id="GO:0042546">
    <property type="term" value="P:cell wall biogenesis"/>
    <property type="evidence" value="ECO:0007669"/>
    <property type="project" value="InterPro"/>
</dbReference>
<dbReference type="InterPro" id="IPR013320">
    <property type="entry name" value="ConA-like_dom_sf"/>
</dbReference>
<dbReference type="PROSITE" id="PS01034">
    <property type="entry name" value="GH16_1"/>
    <property type="match status" value="1"/>
</dbReference>
<keyword evidence="7" id="KW-1185">Reference proteome</keyword>
<keyword evidence="2" id="KW-0326">Glycosidase</keyword>